<keyword evidence="4" id="KW-0808">Transferase</keyword>
<evidence type="ECO:0000256" key="2">
    <source>
        <dbReference type="ARBA" id="ARBA00012438"/>
    </source>
</evidence>
<feature type="domain" description="Histidine kinase" evidence="6">
    <location>
        <begin position="1"/>
        <end position="102"/>
    </location>
</feature>
<keyword evidence="7" id="KW-0067">ATP-binding</keyword>
<proteinExistence type="predicted"/>
<evidence type="ECO:0000259" key="6">
    <source>
        <dbReference type="PROSITE" id="PS50109"/>
    </source>
</evidence>
<evidence type="ECO:0000256" key="5">
    <source>
        <dbReference type="ARBA" id="ARBA00022777"/>
    </source>
</evidence>
<protein>
    <recommendedName>
        <fullName evidence="2">histidine kinase</fullName>
        <ecNumber evidence="2">2.7.13.3</ecNumber>
    </recommendedName>
</protein>
<name>A0ABW2U592_9BACT</name>
<comment type="caution">
    <text evidence="7">The sequence shown here is derived from an EMBL/GenBank/DDBJ whole genome shotgun (WGS) entry which is preliminary data.</text>
</comment>
<evidence type="ECO:0000256" key="3">
    <source>
        <dbReference type="ARBA" id="ARBA00022553"/>
    </source>
</evidence>
<evidence type="ECO:0000256" key="1">
    <source>
        <dbReference type="ARBA" id="ARBA00000085"/>
    </source>
</evidence>
<dbReference type="SUPFAM" id="SSF55874">
    <property type="entry name" value="ATPase domain of HSP90 chaperone/DNA topoisomerase II/histidine kinase"/>
    <property type="match status" value="1"/>
</dbReference>
<comment type="catalytic activity">
    <reaction evidence="1">
        <text>ATP + protein L-histidine = ADP + protein N-phospho-L-histidine.</text>
        <dbReference type="EC" id="2.7.13.3"/>
    </reaction>
</comment>
<dbReference type="PANTHER" id="PTHR43304">
    <property type="entry name" value="PHYTOCHROME-LIKE PROTEIN CPH1"/>
    <property type="match status" value="1"/>
</dbReference>
<dbReference type="PROSITE" id="PS50109">
    <property type="entry name" value="HIS_KIN"/>
    <property type="match status" value="1"/>
</dbReference>
<dbReference type="InterPro" id="IPR004358">
    <property type="entry name" value="Sig_transdc_His_kin-like_C"/>
</dbReference>
<dbReference type="PANTHER" id="PTHR43304:SF1">
    <property type="entry name" value="PAC DOMAIN-CONTAINING PROTEIN"/>
    <property type="match status" value="1"/>
</dbReference>
<evidence type="ECO:0000313" key="7">
    <source>
        <dbReference type="EMBL" id="MFC7667581.1"/>
    </source>
</evidence>
<dbReference type="EC" id="2.7.13.3" evidence="2"/>
<dbReference type="InterPro" id="IPR003594">
    <property type="entry name" value="HATPase_dom"/>
</dbReference>
<gene>
    <name evidence="7" type="ORF">ACFQT0_09420</name>
</gene>
<sequence>MFNLVSNAIKYRAPDRVPQVRIRAWPEASGVMLEVEDNGLGLDTANEHKLFGMFQRFHDHVEGSGIGLYMVKKMVENAGGALPCAPGWALAPRFWFTLPADTRYPVPCFRHILPPATPCKSLPA</sequence>
<evidence type="ECO:0000256" key="4">
    <source>
        <dbReference type="ARBA" id="ARBA00022679"/>
    </source>
</evidence>
<dbReference type="RefSeq" id="WP_380205961.1">
    <property type="nucleotide sequence ID" value="NZ_JBHTEK010000001.1"/>
</dbReference>
<dbReference type="InterPro" id="IPR052162">
    <property type="entry name" value="Sensor_kinase/Photoreceptor"/>
</dbReference>
<evidence type="ECO:0000313" key="8">
    <source>
        <dbReference type="Proteomes" id="UP001596513"/>
    </source>
</evidence>
<keyword evidence="7" id="KW-0547">Nucleotide-binding</keyword>
<dbReference type="GO" id="GO:0005524">
    <property type="term" value="F:ATP binding"/>
    <property type="evidence" value="ECO:0007669"/>
    <property type="project" value="UniProtKB-KW"/>
</dbReference>
<reference evidence="8" key="1">
    <citation type="journal article" date="2019" name="Int. J. Syst. Evol. Microbiol.">
        <title>The Global Catalogue of Microorganisms (GCM) 10K type strain sequencing project: providing services to taxonomists for standard genome sequencing and annotation.</title>
        <authorList>
            <consortium name="The Broad Institute Genomics Platform"/>
            <consortium name="The Broad Institute Genome Sequencing Center for Infectious Disease"/>
            <person name="Wu L."/>
            <person name="Ma J."/>
        </authorList>
    </citation>
    <scope>NUCLEOTIDE SEQUENCE [LARGE SCALE GENOMIC DNA]</scope>
    <source>
        <strain evidence="8">JCM 19635</strain>
    </source>
</reference>
<accession>A0ABW2U592</accession>
<keyword evidence="5" id="KW-0418">Kinase</keyword>
<dbReference type="InterPro" id="IPR036890">
    <property type="entry name" value="HATPase_C_sf"/>
</dbReference>
<organism evidence="7 8">
    <name type="scientific">Hymenobacter humi</name>
    <dbReference type="NCBI Taxonomy" id="1411620"/>
    <lineage>
        <taxon>Bacteria</taxon>
        <taxon>Pseudomonadati</taxon>
        <taxon>Bacteroidota</taxon>
        <taxon>Cytophagia</taxon>
        <taxon>Cytophagales</taxon>
        <taxon>Hymenobacteraceae</taxon>
        <taxon>Hymenobacter</taxon>
    </lineage>
</organism>
<dbReference type="Proteomes" id="UP001596513">
    <property type="component" value="Unassembled WGS sequence"/>
</dbReference>
<dbReference type="PRINTS" id="PR00344">
    <property type="entry name" value="BCTRLSENSOR"/>
</dbReference>
<dbReference type="EMBL" id="JBHTEK010000001">
    <property type="protein sequence ID" value="MFC7667581.1"/>
    <property type="molecule type" value="Genomic_DNA"/>
</dbReference>
<dbReference type="Pfam" id="PF02518">
    <property type="entry name" value="HATPase_c"/>
    <property type="match status" value="1"/>
</dbReference>
<dbReference type="SMART" id="SM00387">
    <property type="entry name" value="HATPase_c"/>
    <property type="match status" value="1"/>
</dbReference>
<keyword evidence="8" id="KW-1185">Reference proteome</keyword>
<keyword evidence="3" id="KW-0597">Phosphoprotein</keyword>
<dbReference type="Gene3D" id="3.30.565.10">
    <property type="entry name" value="Histidine kinase-like ATPase, C-terminal domain"/>
    <property type="match status" value="1"/>
</dbReference>
<dbReference type="InterPro" id="IPR005467">
    <property type="entry name" value="His_kinase_dom"/>
</dbReference>